<organism evidence="1 2">
    <name type="scientific">Helicobacter pylori BM012S</name>
    <dbReference type="NCBI Taxonomy" id="1407463"/>
    <lineage>
        <taxon>Bacteria</taxon>
        <taxon>Pseudomonadati</taxon>
        <taxon>Campylobacterota</taxon>
        <taxon>Epsilonproteobacteria</taxon>
        <taxon>Campylobacterales</taxon>
        <taxon>Helicobacteraceae</taxon>
        <taxon>Helicobacter</taxon>
    </lineage>
</organism>
<protein>
    <submittedName>
        <fullName evidence="1">Uncharacterized protein</fullName>
    </submittedName>
</protein>
<dbReference type="PATRIC" id="fig|1407463.3.peg.95"/>
<reference evidence="1 2" key="1">
    <citation type="journal article" date="2013" name="PLoS ONE">
        <title>Helicobacter pylori genomic microevolution during naturally occurring transmission between adults.</title>
        <authorList>
            <person name="Linz B."/>
            <person name="Windsor H.M."/>
            <person name="Gajewski J.P."/>
            <person name="Hake C.M."/>
            <person name="Drautz D.I."/>
            <person name="Schuster S.C."/>
            <person name="Marshall B.J."/>
        </authorList>
    </citation>
    <scope>NUCLEOTIDE SEQUENCE [LARGE SCALE GENOMIC DNA]</scope>
    <source>
        <strain evidence="1 2">BM012S</strain>
    </source>
</reference>
<dbReference type="EMBL" id="CP006889">
    <property type="protein sequence ID" value="AHA89040.1"/>
    <property type="molecule type" value="Genomic_DNA"/>
</dbReference>
<accession>V5NKB3</accession>
<evidence type="ECO:0000313" key="2">
    <source>
        <dbReference type="Proteomes" id="UP000018543"/>
    </source>
</evidence>
<name>V5NKB3_HELPX</name>
<sequence>MAFNHSIIQSFNHSIIQSFNHSIIQSFNHSIIQSFNHSSIQAFNQAALPYCYHFYKRSLKNPLLFILPPFIPPFINPHRNLFKKFDSISPIFKSVGLTELNLKER</sequence>
<gene>
    <name evidence="1" type="ORF">U064_0093</name>
</gene>
<evidence type="ECO:0000313" key="1">
    <source>
        <dbReference type="EMBL" id="AHA89040.1"/>
    </source>
</evidence>
<dbReference type="Proteomes" id="UP000018543">
    <property type="component" value="Chromosome"/>
</dbReference>
<dbReference type="AlphaFoldDB" id="V5NKB3"/>
<dbReference type="HOGENOM" id="CLU_130892_0_0_7"/>
<dbReference type="KEGG" id="hez:U064_0093"/>
<proteinExistence type="predicted"/>